<accession>A0A672IE23</accession>
<organism evidence="3 4">
    <name type="scientific">Salarias fasciatus</name>
    <name type="common">Jewelled blenny</name>
    <name type="synonym">Blennius fasciatus</name>
    <dbReference type="NCBI Taxonomy" id="181472"/>
    <lineage>
        <taxon>Eukaryota</taxon>
        <taxon>Metazoa</taxon>
        <taxon>Chordata</taxon>
        <taxon>Craniata</taxon>
        <taxon>Vertebrata</taxon>
        <taxon>Euteleostomi</taxon>
        <taxon>Actinopterygii</taxon>
        <taxon>Neopterygii</taxon>
        <taxon>Teleostei</taxon>
        <taxon>Neoteleostei</taxon>
        <taxon>Acanthomorphata</taxon>
        <taxon>Ovalentaria</taxon>
        <taxon>Blenniimorphae</taxon>
        <taxon>Blenniiformes</taxon>
        <taxon>Blennioidei</taxon>
        <taxon>Blenniidae</taxon>
        <taxon>Salariinae</taxon>
        <taxon>Salarias</taxon>
    </lineage>
</organism>
<sequence>MTPPALLSAALLLLLLPATLTDDGLVPFEVVVQNRLLGTTPQAYITHVKFGGILLGGLKRLMNSTNTFRFTYTEDPDYGPYLESVNGLARNDDDRTYWELLVKMTNGTIVRTNAGIGCYIPSENEEVILNFTRWEDPSAESEISNVVDDQDGPLTTKLGPRPHRGRHQS</sequence>
<reference evidence="3" key="2">
    <citation type="submission" date="2025-08" db="UniProtKB">
        <authorList>
            <consortium name="Ensembl"/>
        </authorList>
    </citation>
    <scope>IDENTIFICATION</scope>
</reference>
<dbReference type="Ensembl" id="ENSSFAT00005040629.1">
    <property type="protein sequence ID" value="ENSSFAP00005039180.1"/>
    <property type="gene ID" value="ENSSFAG00005019589.1"/>
</dbReference>
<reference evidence="3" key="3">
    <citation type="submission" date="2025-09" db="UniProtKB">
        <authorList>
            <consortium name="Ensembl"/>
        </authorList>
    </citation>
    <scope>IDENTIFICATION</scope>
</reference>
<dbReference type="Gene3D" id="2.170.130.30">
    <property type="match status" value="1"/>
</dbReference>
<dbReference type="Proteomes" id="UP000472267">
    <property type="component" value="Chromosome 14"/>
</dbReference>
<gene>
    <name evidence="3" type="primary">LOC115400629</name>
</gene>
<feature type="compositionally biased region" description="Basic residues" evidence="1">
    <location>
        <begin position="160"/>
        <end position="169"/>
    </location>
</feature>
<dbReference type="GeneID" id="115400629"/>
<dbReference type="InterPro" id="IPR051588">
    <property type="entry name" value="Cobalamin_Transport"/>
</dbReference>
<feature type="chain" id="PRO_5025497234" evidence="2">
    <location>
        <begin position="22"/>
        <end position="169"/>
    </location>
</feature>
<reference evidence="3" key="1">
    <citation type="submission" date="2019-06" db="EMBL/GenBank/DDBJ databases">
        <authorList>
            <consortium name="Wellcome Sanger Institute Data Sharing"/>
        </authorList>
    </citation>
    <scope>NUCLEOTIDE SEQUENCE [LARGE SCALE GENOMIC DNA]</scope>
</reference>
<proteinExistence type="predicted"/>
<name>A0A672IE23_SALFA</name>
<dbReference type="AlphaFoldDB" id="A0A672IE23"/>
<dbReference type="GO" id="GO:0005615">
    <property type="term" value="C:extracellular space"/>
    <property type="evidence" value="ECO:0007669"/>
    <property type="project" value="TreeGrafter"/>
</dbReference>
<dbReference type="GO" id="GO:0015889">
    <property type="term" value="P:cobalamin transport"/>
    <property type="evidence" value="ECO:0007669"/>
    <property type="project" value="TreeGrafter"/>
</dbReference>
<dbReference type="FunCoup" id="A0A672IE23">
    <property type="interactions" value="38"/>
</dbReference>
<evidence type="ECO:0000313" key="3">
    <source>
        <dbReference type="Ensembl" id="ENSSFAP00005039180.1"/>
    </source>
</evidence>
<protein>
    <submittedName>
        <fullName evidence="3">Transcobalamin-1-like</fullName>
    </submittedName>
</protein>
<dbReference type="RefSeq" id="XP_029964489.1">
    <property type="nucleotide sequence ID" value="XM_030108629.1"/>
</dbReference>
<dbReference type="InParanoid" id="A0A672IE23"/>
<keyword evidence="2" id="KW-0732">Signal</keyword>
<dbReference type="PANTHER" id="PTHR10559">
    <property type="entry name" value="TRANSCOBALAMIN-1/GASTRIC INTRINSIC FACTOR"/>
    <property type="match status" value="1"/>
</dbReference>
<evidence type="ECO:0000313" key="4">
    <source>
        <dbReference type="Proteomes" id="UP000472267"/>
    </source>
</evidence>
<feature type="signal peptide" evidence="2">
    <location>
        <begin position="1"/>
        <end position="21"/>
    </location>
</feature>
<keyword evidence="4" id="KW-1185">Reference proteome</keyword>
<dbReference type="OrthoDB" id="6343110at2759"/>
<evidence type="ECO:0000256" key="2">
    <source>
        <dbReference type="SAM" id="SignalP"/>
    </source>
</evidence>
<dbReference type="PANTHER" id="PTHR10559:SF18">
    <property type="entry name" value="TRANSCOBALAMIN II"/>
    <property type="match status" value="1"/>
</dbReference>
<evidence type="ECO:0000256" key="1">
    <source>
        <dbReference type="SAM" id="MobiDB-lite"/>
    </source>
</evidence>
<dbReference type="GO" id="GO:0031419">
    <property type="term" value="F:cobalamin binding"/>
    <property type="evidence" value="ECO:0007669"/>
    <property type="project" value="TreeGrafter"/>
</dbReference>
<feature type="region of interest" description="Disordered" evidence="1">
    <location>
        <begin position="140"/>
        <end position="169"/>
    </location>
</feature>